<keyword evidence="3" id="KW-0813">Transport</keyword>
<keyword evidence="5 8" id="KW-0812">Transmembrane</keyword>
<dbReference type="SUPFAM" id="SSF103473">
    <property type="entry name" value="MFS general substrate transporter"/>
    <property type="match status" value="1"/>
</dbReference>
<evidence type="ECO:0000313" key="11">
    <source>
        <dbReference type="Proteomes" id="UP000524237"/>
    </source>
</evidence>
<keyword evidence="7 8" id="KW-0472">Membrane</keyword>
<dbReference type="CDD" id="cd17503">
    <property type="entry name" value="MFS_LmrB_MDR_like"/>
    <property type="match status" value="1"/>
</dbReference>
<feature type="transmembrane region" description="Helical" evidence="8">
    <location>
        <begin position="35"/>
        <end position="54"/>
    </location>
</feature>
<dbReference type="InterPro" id="IPR020846">
    <property type="entry name" value="MFS_dom"/>
</dbReference>
<feature type="transmembrane region" description="Helical" evidence="8">
    <location>
        <begin position="330"/>
        <end position="348"/>
    </location>
</feature>
<evidence type="ECO:0000256" key="8">
    <source>
        <dbReference type="SAM" id="Phobius"/>
    </source>
</evidence>
<dbReference type="PANTHER" id="PTHR42718:SF9">
    <property type="entry name" value="MAJOR FACILITATOR SUPERFAMILY MULTIDRUG TRANSPORTER MFSC"/>
    <property type="match status" value="1"/>
</dbReference>
<evidence type="ECO:0000256" key="5">
    <source>
        <dbReference type="ARBA" id="ARBA00022692"/>
    </source>
</evidence>
<evidence type="ECO:0000259" key="9">
    <source>
        <dbReference type="PROSITE" id="PS50850"/>
    </source>
</evidence>
<dbReference type="AlphaFoldDB" id="A0A7W3PNW7"/>
<feature type="domain" description="Major facilitator superfamily (MFS) profile" evidence="9">
    <location>
        <begin position="36"/>
        <end position="492"/>
    </location>
</feature>
<evidence type="ECO:0000256" key="1">
    <source>
        <dbReference type="ARBA" id="ARBA00004651"/>
    </source>
</evidence>
<dbReference type="InterPro" id="IPR036259">
    <property type="entry name" value="MFS_trans_sf"/>
</dbReference>
<proteinExistence type="inferred from homology"/>
<feature type="transmembrane region" description="Helical" evidence="8">
    <location>
        <begin position="464"/>
        <end position="487"/>
    </location>
</feature>
<keyword evidence="6 8" id="KW-1133">Transmembrane helix</keyword>
<gene>
    <name evidence="10" type="ORF">FB555_000747</name>
</gene>
<feature type="transmembrane region" description="Helical" evidence="8">
    <location>
        <begin position="253"/>
        <end position="271"/>
    </location>
</feature>
<feature type="transmembrane region" description="Helical" evidence="8">
    <location>
        <begin position="101"/>
        <end position="119"/>
    </location>
</feature>
<sequence>MNNNVNNTSDALILDSQEHAGSDGRAVILEPRSRLILTVLLISAFVVFLNETILNVAIPQIMEHLGISANTGQWLTTAYLLTMAIVIPVTGFLLQRFTTRSMYITAMSLFSIGTFVAAMAPDFTTLILGRIVQAVGTAIMMPLLMTTVMVLVPSSIRGRIMGMISIVMAVAPAIGPSLSGLVLSFLDWRWLFWLVLPIALTTLLIGALRITNAGETRKLRIDILSVVISAFAFSGLIFGLSSFGDAARGEALISPWIPLGIGAAALVIFILRQVRLQHTNRALLDLRTFRSSAFSSAMILMGIAMMSLLGTIILLPIYMQNVLMLEPLQAGLFLLPGGLVMGILGPIVGRLYDGVGARKLLIPGAIVVSAALWLLATFNQFTAPPMVIVAHVTLSIGLAFIFTPLFTLGLSSVPPQLYSHASATLGTIQQIGGAAGTALFVTVLTTVSVNLGNQGSSVVAATAGGMQFAFLSGAILSVVAIGLAIAIKKPASPEELARELLP</sequence>
<feature type="transmembrane region" description="Helical" evidence="8">
    <location>
        <begin position="131"/>
        <end position="152"/>
    </location>
</feature>
<dbReference type="PANTHER" id="PTHR42718">
    <property type="entry name" value="MAJOR FACILITATOR SUPERFAMILY MULTIDRUG TRANSPORTER MFSC"/>
    <property type="match status" value="1"/>
</dbReference>
<dbReference type="PRINTS" id="PR01036">
    <property type="entry name" value="TCRTETB"/>
</dbReference>
<feature type="transmembrane region" description="Helical" evidence="8">
    <location>
        <begin position="223"/>
        <end position="241"/>
    </location>
</feature>
<dbReference type="NCBIfam" id="TIGR00711">
    <property type="entry name" value="efflux_EmrB"/>
    <property type="match status" value="1"/>
</dbReference>
<comment type="caution">
    <text evidence="10">The sequence shown here is derived from an EMBL/GenBank/DDBJ whole genome shotgun (WGS) entry which is preliminary data.</text>
</comment>
<dbReference type="InterPro" id="IPR004638">
    <property type="entry name" value="EmrB-like"/>
</dbReference>
<evidence type="ECO:0000256" key="4">
    <source>
        <dbReference type="ARBA" id="ARBA00022475"/>
    </source>
</evidence>
<feature type="transmembrane region" description="Helical" evidence="8">
    <location>
        <begin position="360"/>
        <end position="381"/>
    </location>
</feature>
<keyword evidence="11" id="KW-1185">Reference proteome</keyword>
<feature type="transmembrane region" description="Helical" evidence="8">
    <location>
        <begin position="74"/>
        <end position="94"/>
    </location>
</feature>
<protein>
    <submittedName>
        <fullName evidence="10">DHA2 family lincomycin resistance protein-like MFS transporter</fullName>
    </submittedName>
</protein>
<name>A0A7W3PNW7_9MICO</name>
<evidence type="ECO:0000256" key="3">
    <source>
        <dbReference type="ARBA" id="ARBA00022448"/>
    </source>
</evidence>
<dbReference type="EMBL" id="JACGWU010000001">
    <property type="protein sequence ID" value="MBA8828676.1"/>
    <property type="molecule type" value="Genomic_DNA"/>
</dbReference>
<organism evidence="10 11">
    <name type="scientific">Alpinimonas psychrophila</name>
    <dbReference type="NCBI Taxonomy" id="748908"/>
    <lineage>
        <taxon>Bacteria</taxon>
        <taxon>Bacillati</taxon>
        <taxon>Actinomycetota</taxon>
        <taxon>Actinomycetes</taxon>
        <taxon>Micrococcales</taxon>
        <taxon>Microbacteriaceae</taxon>
        <taxon>Alpinimonas</taxon>
    </lineage>
</organism>
<evidence type="ECO:0000313" key="10">
    <source>
        <dbReference type="EMBL" id="MBA8828676.1"/>
    </source>
</evidence>
<evidence type="ECO:0000256" key="6">
    <source>
        <dbReference type="ARBA" id="ARBA00022989"/>
    </source>
</evidence>
<dbReference type="Gene3D" id="1.20.1250.20">
    <property type="entry name" value="MFS general substrate transporter like domains"/>
    <property type="match status" value="1"/>
</dbReference>
<dbReference type="RefSeq" id="WP_182484066.1">
    <property type="nucleotide sequence ID" value="NZ_JACGWU010000001.1"/>
</dbReference>
<feature type="transmembrane region" description="Helical" evidence="8">
    <location>
        <begin position="431"/>
        <end position="452"/>
    </location>
</feature>
<accession>A0A7W3PNW7</accession>
<dbReference type="Pfam" id="PF07690">
    <property type="entry name" value="MFS_1"/>
    <property type="match status" value="1"/>
</dbReference>
<reference evidence="10 11" key="1">
    <citation type="submission" date="2020-07" db="EMBL/GenBank/DDBJ databases">
        <title>Sequencing the genomes of 1000 actinobacteria strains.</title>
        <authorList>
            <person name="Klenk H.-P."/>
        </authorList>
    </citation>
    <scope>NUCLEOTIDE SEQUENCE [LARGE SCALE GENOMIC DNA]</scope>
    <source>
        <strain evidence="10 11">DSM 23737</strain>
    </source>
</reference>
<dbReference type="Gene3D" id="1.20.1720.10">
    <property type="entry name" value="Multidrug resistance protein D"/>
    <property type="match status" value="1"/>
</dbReference>
<dbReference type="GO" id="GO:0005886">
    <property type="term" value="C:plasma membrane"/>
    <property type="evidence" value="ECO:0007669"/>
    <property type="project" value="UniProtKB-SubCell"/>
</dbReference>
<feature type="transmembrane region" description="Helical" evidence="8">
    <location>
        <begin position="164"/>
        <end position="184"/>
    </location>
</feature>
<feature type="transmembrane region" description="Helical" evidence="8">
    <location>
        <begin position="387"/>
        <end position="410"/>
    </location>
</feature>
<comment type="similarity">
    <text evidence="2">Belongs to the major facilitator superfamily. EmrB family.</text>
</comment>
<evidence type="ECO:0000256" key="7">
    <source>
        <dbReference type="ARBA" id="ARBA00023136"/>
    </source>
</evidence>
<keyword evidence="4" id="KW-1003">Cell membrane</keyword>
<evidence type="ECO:0000256" key="2">
    <source>
        <dbReference type="ARBA" id="ARBA00008537"/>
    </source>
</evidence>
<dbReference type="Proteomes" id="UP000524237">
    <property type="component" value="Unassembled WGS sequence"/>
</dbReference>
<feature type="transmembrane region" description="Helical" evidence="8">
    <location>
        <begin position="190"/>
        <end position="211"/>
    </location>
</feature>
<dbReference type="PROSITE" id="PS50850">
    <property type="entry name" value="MFS"/>
    <property type="match status" value="1"/>
</dbReference>
<dbReference type="InterPro" id="IPR011701">
    <property type="entry name" value="MFS"/>
</dbReference>
<comment type="subcellular location">
    <subcellularLocation>
        <location evidence="1">Cell membrane</location>
        <topology evidence="1">Multi-pass membrane protein</topology>
    </subcellularLocation>
</comment>
<dbReference type="GO" id="GO:0022857">
    <property type="term" value="F:transmembrane transporter activity"/>
    <property type="evidence" value="ECO:0007669"/>
    <property type="project" value="InterPro"/>
</dbReference>
<feature type="transmembrane region" description="Helical" evidence="8">
    <location>
        <begin position="292"/>
        <end position="318"/>
    </location>
</feature>